<reference evidence="2" key="1">
    <citation type="submission" date="2021-07" db="EMBL/GenBank/DDBJ databases">
        <authorList>
            <person name="Catto M.A."/>
            <person name="Jacobson A."/>
            <person name="Kennedy G."/>
            <person name="Labadie P."/>
            <person name="Hunt B.G."/>
            <person name="Srinivasan R."/>
        </authorList>
    </citation>
    <scope>NUCLEOTIDE SEQUENCE</scope>
    <source>
        <strain evidence="2">PL_HMW_Pooled</strain>
        <tissue evidence="2">Head</tissue>
    </source>
</reference>
<keyword evidence="3" id="KW-1185">Reference proteome</keyword>
<organism evidence="2 3">
    <name type="scientific">Frankliniella fusca</name>
    <dbReference type="NCBI Taxonomy" id="407009"/>
    <lineage>
        <taxon>Eukaryota</taxon>
        <taxon>Metazoa</taxon>
        <taxon>Ecdysozoa</taxon>
        <taxon>Arthropoda</taxon>
        <taxon>Hexapoda</taxon>
        <taxon>Insecta</taxon>
        <taxon>Pterygota</taxon>
        <taxon>Neoptera</taxon>
        <taxon>Paraneoptera</taxon>
        <taxon>Thysanoptera</taxon>
        <taxon>Terebrantia</taxon>
        <taxon>Thripoidea</taxon>
        <taxon>Thripidae</taxon>
        <taxon>Frankliniella</taxon>
    </lineage>
</organism>
<comment type="caution">
    <text evidence="2">The sequence shown here is derived from an EMBL/GenBank/DDBJ whole genome shotgun (WGS) entry which is preliminary data.</text>
</comment>
<dbReference type="AlphaFoldDB" id="A0AAE1GTQ1"/>
<sequence length="94" mass="10154">MRTANAPSFSHLLTQGPRQRIAHTPRVDAGGGPAKRAASDSEDGAEEPSKKRRRGSRRGKSAGERAVAVVAPQQRAHRISDALRARLGPFPHRD</sequence>
<reference evidence="2" key="2">
    <citation type="journal article" date="2023" name="BMC Genomics">
        <title>Pest status, molecular evolution, and epigenetic factors derived from the genome assembly of Frankliniella fusca, a thysanopteran phytovirus vector.</title>
        <authorList>
            <person name="Catto M.A."/>
            <person name="Labadie P.E."/>
            <person name="Jacobson A.L."/>
            <person name="Kennedy G.G."/>
            <person name="Srinivasan R."/>
            <person name="Hunt B.G."/>
        </authorList>
    </citation>
    <scope>NUCLEOTIDE SEQUENCE</scope>
    <source>
        <strain evidence="2">PL_HMW_Pooled</strain>
    </source>
</reference>
<feature type="compositionally biased region" description="Basic residues" evidence="1">
    <location>
        <begin position="50"/>
        <end position="60"/>
    </location>
</feature>
<name>A0AAE1GTQ1_9NEOP</name>
<protein>
    <submittedName>
        <fullName evidence="2">Polyprotein P1234</fullName>
    </submittedName>
</protein>
<evidence type="ECO:0000313" key="2">
    <source>
        <dbReference type="EMBL" id="KAK3908789.1"/>
    </source>
</evidence>
<evidence type="ECO:0000313" key="3">
    <source>
        <dbReference type="Proteomes" id="UP001219518"/>
    </source>
</evidence>
<feature type="compositionally biased region" description="Polar residues" evidence="1">
    <location>
        <begin position="1"/>
        <end position="17"/>
    </location>
</feature>
<dbReference type="Proteomes" id="UP001219518">
    <property type="component" value="Unassembled WGS sequence"/>
</dbReference>
<gene>
    <name evidence="2" type="ORF">KUF71_019044</name>
</gene>
<evidence type="ECO:0000256" key="1">
    <source>
        <dbReference type="SAM" id="MobiDB-lite"/>
    </source>
</evidence>
<dbReference type="EMBL" id="JAHWGI010000074">
    <property type="protein sequence ID" value="KAK3908789.1"/>
    <property type="molecule type" value="Genomic_DNA"/>
</dbReference>
<feature type="region of interest" description="Disordered" evidence="1">
    <location>
        <begin position="1"/>
        <end position="94"/>
    </location>
</feature>
<proteinExistence type="predicted"/>
<accession>A0AAE1GTQ1</accession>